<reference evidence="2 3" key="1">
    <citation type="submission" date="2020-12" db="EMBL/GenBank/DDBJ databases">
        <title>Vagococcus allomyrinae sp. nov. and Enterococcus lavae sp. nov., isolated from the larvae of Allomyrina dichotoma.</title>
        <authorList>
            <person name="Lee S.D."/>
        </authorList>
    </citation>
    <scope>NUCLEOTIDE SEQUENCE [LARGE SCALE GENOMIC DNA]</scope>
    <source>
        <strain evidence="2 3">BWM-S5</strain>
    </source>
</reference>
<sequence length="358" mass="39916">MNITKGRVAKAQKVVVYGPEGIGKSTFAAQFPDPLFIDTEGSTSNMDVARFDKPTSWTMLLQQVDYVKMNRPCQTLVIDTADWAEELCKNYLMSANGWQAIDATGYGVRYVALATEWGRLLNKLSDLVEAGINVVLTAHAQIRKFDQPDELGSYDRWELKLEKKNAPLAKEWADMVLFCNYKTIVIADGQDGKKKAQGGKRVIYTTHHPAWDAKNRFELPDQLDMDFNLIAGIFQIKQPPLTPEPTPTPEVSQPLDASQVADGSQQPVSEPVADIEPPKENLAREEPDFSGIPTGLSDLMKLHNVLPIEIQQAVGSKGYYTTDTPISNYDPSFIDGVLVGAWNDVYKMIEDIRSTQKF</sequence>
<dbReference type="Proteomes" id="UP000673375">
    <property type="component" value="Unassembled WGS sequence"/>
</dbReference>
<organism evidence="2 3">
    <name type="scientific">Enterococcus larvae</name>
    <dbReference type="NCBI Taxonomy" id="2794352"/>
    <lineage>
        <taxon>Bacteria</taxon>
        <taxon>Bacillati</taxon>
        <taxon>Bacillota</taxon>
        <taxon>Bacilli</taxon>
        <taxon>Lactobacillales</taxon>
        <taxon>Enterococcaceae</taxon>
        <taxon>Enterococcus</taxon>
    </lineage>
</organism>
<protein>
    <submittedName>
        <fullName evidence="2">ATP-binding protein</fullName>
    </submittedName>
</protein>
<dbReference type="GO" id="GO:0005524">
    <property type="term" value="F:ATP binding"/>
    <property type="evidence" value="ECO:0007669"/>
    <property type="project" value="UniProtKB-KW"/>
</dbReference>
<keyword evidence="2" id="KW-0067">ATP-binding</keyword>
<name>A0ABS4CF78_9ENTE</name>
<proteinExistence type="predicted"/>
<gene>
    <name evidence="2" type="ORF">I6N96_01175</name>
</gene>
<dbReference type="InterPro" id="IPR027417">
    <property type="entry name" value="P-loop_NTPase"/>
</dbReference>
<comment type="caution">
    <text evidence="2">The sequence shown here is derived from an EMBL/GenBank/DDBJ whole genome shotgun (WGS) entry which is preliminary data.</text>
</comment>
<accession>A0ABS4CF78</accession>
<keyword evidence="2" id="KW-0547">Nucleotide-binding</keyword>
<dbReference type="EMBL" id="JAEDXU010000001">
    <property type="protein sequence ID" value="MBP1044873.1"/>
    <property type="molecule type" value="Genomic_DNA"/>
</dbReference>
<evidence type="ECO:0000313" key="3">
    <source>
        <dbReference type="Proteomes" id="UP000673375"/>
    </source>
</evidence>
<dbReference type="RefSeq" id="WP_209555668.1">
    <property type="nucleotide sequence ID" value="NZ_JAEDXU010000001.1"/>
</dbReference>
<dbReference type="SUPFAM" id="SSF52540">
    <property type="entry name" value="P-loop containing nucleoside triphosphate hydrolases"/>
    <property type="match status" value="1"/>
</dbReference>
<evidence type="ECO:0000256" key="1">
    <source>
        <dbReference type="SAM" id="MobiDB-lite"/>
    </source>
</evidence>
<dbReference type="Pfam" id="PF13479">
    <property type="entry name" value="AAA_24"/>
    <property type="match status" value="1"/>
</dbReference>
<keyword evidence="3" id="KW-1185">Reference proteome</keyword>
<feature type="region of interest" description="Disordered" evidence="1">
    <location>
        <begin position="238"/>
        <end position="273"/>
    </location>
</feature>
<evidence type="ECO:0000313" key="2">
    <source>
        <dbReference type="EMBL" id="MBP1044873.1"/>
    </source>
</evidence>